<keyword evidence="7" id="KW-0804">Transcription</keyword>
<keyword evidence="6" id="KW-0238">DNA-binding</keyword>
<evidence type="ECO:0000259" key="12">
    <source>
        <dbReference type="PROSITE" id="PS51141"/>
    </source>
</evidence>
<reference evidence="13 14" key="1">
    <citation type="submission" date="2018-06" db="EMBL/GenBank/DDBJ databases">
        <title>The Genome of Cuscuta australis (Dodder) Provides Insight into the Evolution of Plant Parasitism.</title>
        <authorList>
            <person name="Liu H."/>
        </authorList>
    </citation>
    <scope>NUCLEOTIDE SEQUENCE [LARGE SCALE GENOMIC DNA]</scope>
    <source>
        <strain evidence="14">cv. Yunnan</strain>
        <tissue evidence="13">Vines</tissue>
    </source>
</reference>
<accession>A0A328DT84</accession>
<feature type="domain" description="SBP-type" evidence="12">
    <location>
        <begin position="45"/>
        <end position="122"/>
    </location>
</feature>
<evidence type="ECO:0000256" key="4">
    <source>
        <dbReference type="ARBA" id="ARBA00022833"/>
    </source>
</evidence>
<dbReference type="PANTHER" id="PTHR31251:SF226">
    <property type="entry name" value="SQUAMOSA PROMOTER-BINDING-LIKE PROTEIN 6"/>
    <property type="match status" value="1"/>
</dbReference>
<keyword evidence="14" id="KW-1185">Reference proteome</keyword>
<dbReference type="Pfam" id="PF03110">
    <property type="entry name" value="SBP"/>
    <property type="match status" value="1"/>
</dbReference>
<evidence type="ECO:0000256" key="8">
    <source>
        <dbReference type="ARBA" id="ARBA00023242"/>
    </source>
</evidence>
<keyword evidence="2" id="KW-0479">Metal-binding</keyword>
<dbReference type="PANTHER" id="PTHR31251">
    <property type="entry name" value="SQUAMOSA PROMOTER-BINDING-LIKE PROTEIN 4"/>
    <property type="match status" value="1"/>
</dbReference>
<dbReference type="AlphaFoldDB" id="A0A328DT84"/>
<sequence>MWLVIGERSGSGKMEVGSASSAGVGRPPQPAKRGRGAAAQGGGRPPRCQVEGCQADLSGVKAYYSKHKVCGVHSKSPIAIVAGLEQRFCQQCSRFHQLGEFDQAKRSCRRRLADHNERRRKPPLPPIFSQCYGINGKRGSFLMDFTPYPYPWDGQTVASGQCLQQAWHCGEGSVGFSQSTSALSLLSNQPLDFGVNSDGARDDVHQSSTNPSMINGFSSPWELKGNQDNASSPLFTLMLPQTTSGSSGDIPTGSHCSGDLEMGGRDTGRGNMGIEYSGYDSSVQNLHWTL</sequence>
<keyword evidence="4" id="KW-0862">Zinc</keyword>
<gene>
    <name evidence="13" type="ORF">DM860_005934</name>
</gene>
<keyword evidence="5" id="KW-0805">Transcription regulation</keyword>
<comment type="caution">
    <text evidence="13">The sequence shown here is derived from an EMBL/GenBank/DDBJ whole genome shotgun (WGS) entry which is preliminary data.</text>
</comment>
<dbReference type="FunFam" id="4.10.1100.10:FF:000001">
    <property type="entry name" value="Squamosa promoter-binding-like protein 14"/>
    <property type="match status" value="1"/>
</dbReference>
<evidence type="ECO:0000256" key="6">
    <source>
        <dbReference type="ARBA" id="ARBA00023125"/>
    </source>
</evidence>
<evidence type="ECO:0000256" key="9">
    <source>
        <dbReference type="ARBA" id="ARBA00056472"/>
    </source>
</evidence>
<dbReference type="PROSITE" id="PS51141">
    <property type="entry name" value="ZF_SBP"/>
    <property type="match status" value="1"/>
</dbReference>
<comment type="subcellular location">
    <subcellularLocation>
        <location evidence="1">Nucleus</location>
    </subcellularLocation>
</comment>
<dbReference type="SUPFAM" id="SSF103612">
    <property type="entry name" value="SBT domain"/>
    <property type="match status" value="1"/>
</dbReference>
<dbReference type="Proteomes" id="UP000249390">
    <property type="component" value="Unassembled WGS sequence"/>
</dbReference>
<evidence type="ECO:0000256" key="10">
    <source>
        <dbReference type="PROSITE-ProRule" id="PRU00470"/>
    </source>
</evidence>
<comment type="function">
    <text evidence="9">Probable transcriptional factor. Binds to the promoter of the SQUAMOSA gene.</text>
</comment>
<dbReference type="GO" id="GO:0003677">
    <property type="term" value="F:DNA binding"/>
    <property type="evidence" value="ECO:0007669"/>
    <property type="project" value="UniProtKB-KW"/>
</dbReference>
<keyword evidence="3 10" id="KW-0863">Zinc-finger</keyword>
<proteinExistence type="predicted"/>
<evidence type="ECO:0000256" key="1">
    <source>
        <dbReference type="ARBA" id="ARBA00004123"/>
    </source>
</evidence>
<dbReference type="EMBL" id="NQVE01000098">
    <property type="protein sequence ID" value="RAL48510.1"/>
    <property type="molecule type" value="Genomic_DNA"/>
</dbReference>
<dbReference type="InterPro" id="IPR036893">
    <property type="entry name" value="SBP_sf"/>
</dbReference>
<dbReference type="InterPro" id="IPR044817">
    <property type="entry name" value="SBP-like"/>
</dbReference>
<dbReference type="InterPro" id="IPR004333">
    <property type="entry name" value="SBP_dom"/>
</dbReference>
<dbReference type="GO" id="GO:0005634">
    <property type="term" value="C:nucleus"/>
    <property type="evidence" value="ECO:0007669"/>
    <property type="project" value="UniProtKB-SubCell"/>
</dbReference>
<evidence type="ECO:0000256" key="3">
    <source>
        <dbReference type="ARBA" id="ARBA00022771"/>
    </source>
</evidence>
<feature type="region of interest" description="Disordered" evidence="11">
    <location>
        <begin position="1"/>
        <end position="47"/>
    </location>
</feature>
<protein>
    <recommendedName>
        <fullName evidence="12">SBP-type domain-containing protein</fullName>
    </recommendedName>
</protein>
<evidence type="ECO:0000313" key="14">
    <source>
        <dbReference type="Proteomes" id="UP000249390"/>
    </source>
</evidence>
<dbReference type="GO" id="GO:0008270">
    <property type="term" value="F:zinc ion binding"/>
    <property type="evidence" value="ECO:0007669"/>
    <property type="project" value="UniProtKB-KW"/>
</dbReference>
<evidence type="ECO:0000256" key="2">
    <source>
        <dbReference type="ARBA" id="ARBA00022723"/>
    </source>
</evidence>
<dbReference type="Gene3D" id="4.10.1100.10">
    <property type="entry name" value="Transcription factor, SBP-box domain"/>
    <property type="match status" value="1"/>
</dbReference>
<evidence type="ECO:0000256" key="7">
    <source>
        <dbReference type="ARBA" id="ARBA00023163"/>
    </source>
</evidence>
<name>A0A328DT84_9ASTE</name>
<evidence type="ECO:0000256" key="11">
    <source>
        <dbReference type="SAM" id="MobiDB-lite"/>
    </source>
</evidence>
<evidence type="ECO:0000256" key="5">
    <source>
        <dbReference type="ARBA" id="ARBA00023015"/>
    </source>
</evidence>
<evidence type="ECO:0000313" key="13">
    <source>
        <dbReference type="EMBL" id="RAL48510.1"/>
    </source>
</evidence>
<organism evidence="13 14">
    <name type="scientific">Cuscuta australis</name>
    <dbReference type="NCBI Taxonomy" id="267555"/>
    <lineage>
        <taxon>Eukaryota</taxon>
        <taxon>Viridiplantae</taxon>
        <taxon>Streptophyta</taxon>
        <taxon>Embryophyta</taxon>
        <taxon>Tracheophyta</taxon>
        <taxon>Spermatophyta</taxon>
        <taxon>Magnoliopsida</taxon>
        <taxon>eudicotyledons</taxon>
        <taxon>Gunneridae</taxon>
        <taxon>Pentapetalae</taxon>
        <taxon>asterids</taxon>
        <taxon>lamiids</taxon>
        <taxon>Solanales</taxon>
        <taxon>Convolvulaceae</taxon>
        <taxon>Cuscuteae</taxon>
        <taxon>Cuscuta</taxon>
        <taxon>Cuscuta subgen. Grammica</taxon>
        <taxon>Cuscuta sect. Cleistogrammica</taxon>
    </lineage>
</organism>
<keyword evidence="8" id="KW-0539">Nucleus</keyword>